<comment type="caution">
    <text evidence="1">The sequence shown here is derived from an EMBL/GenBank/DDBJ whole genome shotgun (WGS) entry which is preliminary data.</text>
</comment>
<name>A0A9D1EZM2_9BACT</name>
<reference evidence="1" key="1">
    <citation type="submission" date="2020-10" db="EMBL/GenBank/DDBJ databases">
        <authorList>
            <person name="Gilroy R."/>
        </authorList>
    </citation>
    <scope>NUCLEOTIDE SEQUENCE</scope>
    <source>
        <strain evidence="1">6276</strain>
    </source>
</reference>
<accession>A0A9D1EZM2</accession>
<dbReference type="EMBL" id="DVIU01000187">
    <property type="protein sequence ID" value="HIS36838.1"/>
    <property type="molecule type" value="Genomic_DNA"/>
</dbReference>
<dbReference type="Proteomes" id="UP000823928">
    <property type="component" value="Unassembled WGS sequence"/>
</dbReference>
<organism evidence="1 2">
    <name type="scientific">Candidatus Scatousia excrementigallinarum</name>
    <dbReference type="NCBI Taxonomy" id="2840935"/>
    <lineage>
        <taxon>Bacteria</taxon>
        <taxon>Candidatus Scatousia</taxon>
    </lineage>
</organism>
<proteinExistence type="predicted"/>
<reference evidence="1" key="2">
    <citation type="journal article" date="2021" name="PeerJ">
        <title>Extensive microbial diversity within the chicken gut microbiome revealed by metagenomics and culture.</title>
        <authorList>
            <person name="Gilroy R."/>
            <person name="Ravi A."/>
            <person name="Getino M."/>
            <person name="Pursley I."/>
            <person name="Horton D.L."/>
            <person name="Alikhan N.F."/>
            <person name="Baker D."/>
            <person name="Gharbi K."/>
            <person name="Hall N."/>
            <person name="Watson M."/>
            <person name="Adriaenssens E.M."/>
            <person name="Foster-Nyarko E."/>
            <person name="Jarju S."/>
            <person name="Secka A."/>
            <person name="Antonio M."/>
            <person name="Oren A."/>
            <person name="Chaudhuri R.R."/>
            <person name="La Ragione R."/>
            <person name="Hildebrand F."/>
            <person name="Pallen M.J."/>
        </authorList>
    </citation>
    <scope>NUCLEOTIDE SEQUENCE</scope>
    <source>
        <strain evidence="1">6276</strain>
    </source>
</reference>
<evidence type="ECO:0000313" key="1">
    <source>
        <dbReference type="EMBL" id="HIS36838.1"/>
    </source>
</evidence>
<gene>
    <name evidence="1" type="ORF">IAC10_09475</name>
</gene>
<dbReference type="AlphaFoldDB" id="A0A9D1EZM2"/>
<evidence type="ECO:0000313" key="2">
    <source>
        <dbReference type="Proteomes" id="UP000823928"/>
    </source>
</evidence>
<protein>
    <submittedName>
        <fullName evidence="1">Uncharacterized protein</fullName>
    </submittedName>
</protein>
<sequence>MSRITLLISLSIFLIITVFAFLQTAKAEEIHFNNDIFILKYSTLSNINRGYENEYFLKNENKSNWTKMIGIYYYPEVSNPLKFADKESKSIESNEINVLLKYIENKKADKAALSYLQNGSSNGKNFFEYNIFKYEKHPDKGMMALRYAIRYFFNNNDEITTLAGKVKAENDEYLQKIIESPIPPVIEKNINQN</sequence>